<gene>
    <name evidence="5" type="ORF">IEO70_15140</name>
</gene>
<evidence type="ECO:0000313" key="6">
    <source>
        <dbReference type="Proteomes" id="UP000602076"/>
    </source>
</evidence>
<sequence>MEYLLEVRGLCKDYNTFSLKNIDIQVPKGSIVGFIGENGAGKTTTIKAIIGAIHREQGDIQILGQPVDHQFEKIKQNIAVVMEGCFFYEDFTAHQIEKVLKGFYHKWNSEKFAHYLQKFKLPRDKKIKEFSKGMRMKLSLSIGLSYDAKLLILDEPTSGLDPIVRNEILDEFLTFIQDEERGILLSSHITSDLEKIADYITFIHEGEIVFTEMKDDLIYNYAVLKCGASEFERLDVADFIGYRKGEFQVEALVKDKVEIRQKYPDFVMDPVTIDDIMLFYVKGNRQ</sequence>
<evidence type="ECO:0000256" key="1">
    <source>
        <dbReference type="ARBA" id="ARBA00022448"/>
    </source>
</evidence>
<evidence type="ECO:0000313" key="5">
    <source>
        <dbReference type="EMBL" id="MBD3109681.1"/>
    </source>
</evidence>
<proteinExistence type="predicted"/>
<keyword evidence="2" id="KW-0547">Nucleotide-binding</keyword>
<dbReference type="Pfam" id="PF00005">
    <property type="entry name" value="ABC_tran"/>
    <property type="match status" value="1"/>
</dbReference>
<dbReference type="PANTHER" id="PTHR42939:SF3">
    <property type="entry name" value="ABC TRANSPORTER ATP-BINDING COMPONENT"/>
    <property type="match status" value="1"/>
</dbReference>
<dbReference type="GO" id="GO:0005524">
    <property type="term" value="F:ATP binding"/>
    <property type="evidence" value="ECO:0007669"/>
    <property type="project" value="UniProtKB-KW"/>
</dbReference>
<name>A0A927CXZ3_9BACI</name>
<organism evidence="5 6">
    <name type="scientific">Peribacillus faecalis</name>
    <dbReference type="NCBI Taxonomy" id="2772559"/>
    <lineage>
        <taxon>Bacteria</taxon>
        <taxon>Bacillati</taxon>
        <taxon>Bacillota</taxon>
        <taxon>Bacilli</taxon>
        <taxon>Bacillales</taxon>
        <taxon>Bacillaceae</taxon>
        <taxon>Peribacillus</taxon>
    </lineage>
</organism>
<dbReference type="PROSITE" id="PS50893">
    <property type="entry name" value="ABC_TRANSPORTER_2"/>
    <property type="match status" value="1"/>
</dbReference>
<dbReference type="AlphaFoldDB" id="A0A927CXZ3"/>
<reference evidence="5" key="1">
    <citation type="submission" date="2020-09" db="EMBL/GenBank/DDBJ databases">
        <title>Bacillus faecalis sp. nov., a moderately halophilic bacterium isolated from cow faeces.</title>
        <authorList>
            <person name="Jiang L."/>
            <person name="Lee J."/>
        </authorList>
    </citation>
    <scope>NUCLEOTIDE SEQUENCE</scope>
    <source>
        <strain evidence="5">AGMB 02131</strain>
    </source>
</reference>
<dbReference type="InterPro" id="IPR027417">
    <property type="entry name" value="P-loop_NTPase"/>
</dbReference>
<protein>
    <submittedName>
        <fullName evidence="5">ABC transporter ATP-binding protein</fullName>
    </submittedName>
</protein>
<dbReference type="InterPro" id="IPR017871">
    <property type="entry name" value="ABC_transporter-like_CS"/>
</dbReference>
<evidence type="ECO:0000259" key="4">
    <source>
        <dbReference type="PROSITE" id="PS50893"/>
    </source>
</evidence>
<keyword evidence="1" id="KW-0813">Transport</keyword>
<dbReference type="SUPFAM" id="SSF52540">
    <property type="entry name" value="P-loop containing nucleoside triphosphate hydrolases"/>
    <property type="match status" value="1"/>
</dbReference>
<dbReference type="GO" id="GO:0016887">
    <property type="term" value="F:ATP hydrolysis activity"/>
    <property type="evidence" value="ECO:0007669"/>
    <property type="project" value="InterPro"/>
</dbReference>
<dbReference type="RefSeq" id="WP_190999215.1">
    <property type="nucleotide sequence ID" value="NZ_JACXSI010000041.1"/>
</dbReference>
<dbReference type="PROSITE" id="PS00211">
    <property type="entry name" value="ABC_TRANSPORTER_1"/>
    <property type="match status" value="1"/>
</dbReference>
<dbReference type="Gene3D" id="3.40.50.300">
    <property type="entry name" value="P-loop containing nucleotide triphosphate hydrolases"/>
    <property type="match status" value="1"/>
</dbReference>
<keyword evidence="3 5" id="KW-0067">ATP-binding</keyword>
<dbReference type="SMART" id="SM00382">
    <property type="entry name" value="AAA"/>
    <property type="match status" value="1"/>
</dbReference>
<evidence type="ECO:0000256" key="3">
    <source>
        <dbReference type="ARBA" id="ARBA00022840"/>
    </source>
</evidence>
<keyword evidence="6" id="KW-1185">Reference proteome</keyword>
<evidence type="ECO:0000256" key="2">
    <source>
        <dbReference type="ARBA" id="ARBA00022741"/>
    </source>
</evidence>
<dbReference type="PANTHER" id="PTHR42939">
    <property type="entry name" value="ABC TRANSPORTER ATP-BINDING PROTEIN ALBC-RELATED"/>
    <property type="match status" value="1"/>
</dbReference>
<comment type="caution">
    <text evidence="5">The sequence shown here is derived from an EMBL/GenBank/DDBJ whole genome shotgun (WGS) entry which is preliminary data.</text>
</comment>
<dbReference type="EMBL" id="JACXSI010000041">
    <property type="protein sequence ID" value="MBD3109681.1"/>
    <property type="molecule type" value="Genomic_DNA"/>
</dbReference>
<dbReference type="InterPro" id="IPR003593">
    <property type="entry name" value="AAA+_ATPase"/>
</dbReference>
<dbReference type="Proteomes" id="UP000602076">
    <property type="component" value="Unassembled WGS sequence"/>
</dbReference>
<feature type="domain" description="ABC transporter" evidence="4">
    <location>
        <begin position="2"/>
        <end position="230"/>
    </location>
</feature>
<dbReference type="InterPro" id="IPR051782">
    <property type="entry name" value="ABC_Transporter_VariousFunc"/>
</dbReference>
<dbReference type="InterPro" id="IPR003439">
    <property type="entry name" value="ABC_transporter-like_ATP-bd"/>
</dbReference>
<dbReference type="CDD" id="cd03230">
    <property type="entry name" value="ABC_DR_subfamily_A"/>
    <property type="match status" value="1"/>
</dbReference>
<accession>A0A927CXZ3</accession>